<dbReference type="EMBL" id="LMWW01000012">
    <property type="protein sequence ID" value="KUN85634.1"/>
    <property type="molecule type" value="Genomic_DNA"/>
</dbReference>
<sequence>MKVQVDIGQQVDVDAPQDGVADFARFKGDDLKAVNGSRLMPGLPGEIDPSRCSENKADYTPGVLKAPAGIPVCLITGEGRRAMLVGVETPESYYFFVSG</sequence>
<dbReference type="Proteomes" id="UP000052982">
    <property type="component" value="Unassembled WGS sequence"/>
</dbReference>
<keyword evidence="2" id="KW-1185">Reference proteome</keyword>
<evidence type="ECO:0000313" key="2">
    <source>
        <dbReference type="Proteomes" id="UP000052982"/>
    </source>
</evidence>
<dbReference type="AlphaFoldDB" id="A0A124I428"/>
<proteinExistence type="predicted"/>
<organism evidence="1 2">
    <name type="scientific">Streptomyces griseoruber</name>
    <dbReference type="NCBI Taxonomy" id="1943"/>
    <lineage>
        <taxon>Bacteria</taxon>
        <taxon>Bacillati</taxon>
        <taxon>Actinomycetota</taxon>
        <taxon>Actinomycetes</taxon>
        <taxon>Kitasatosporales</taxon>
        <taxon>Streptomycetaceae</taxon>
        <taxon>Streptomyces</taxon>
    </lineage>
</organism>
<gene>
    <name evidence="1" type="ORF">AQJ64_10940</name>
</gene>
<evidence type="ECO:0000313" key="1">
    <source>
        <dbReference type="EMBL" id="KUN85634.1"/>
    </source>
</evidence>
<name>A0A124I428_9ACTN</name>
<protein>
    <submittedName>
        <fullName evidence="1">Uncharacterized protein</fullName>
    </submittedName>
</protein>
<accession>A0A124I428</accession>
<reference evidence="1 2" key="1">
    <citation type="submission" date="2015-10" db="EMBL/GenBank/DDBJ databases">
        <title>Draft genome sequence of Streptomyces griseoruber DSM 40281, type strain for the species Streptomyces griseoruber.</title>
        <authorList>
            <person name="Ruckert C."/>
            <person name="Winkler A."/>
            <person name="Kalinowski J."/>
            <person name="Kampfer P."/>
            <person name="Glaeser S."/>
        </authorList>
    </citation>
    <scope>NUCLEOTIDE SEQUENCE [LARGE SCALE GENOMIC DNA]</scope>
    <source>
        <strain evidence="1 2">DSM 40281</strain>
    </source>
</reference>
<comment type="caution">
    <text evidence="1">The sequence shown here is derived from an EMBL/GenBank/DDBJ whole genome shotgun (WGS) entry which is preliminary data.</text>
</comment>